<reference evidence="1 2" key="1">
    <citation type="submission" date="2018-07" db="EMBL/GenBank/DDBJ databases">
        <title>Genomic Encyclopedia of Type Strains, Phase IV (KMG-IV): sequencing the most valuable type-strain genomes for metagenomic binning, comparative biology and taxonomic classification.</title>
        <authorList>
            <person name="Goeker M."/>
        </authorList>
    </citation>
    <scope>NUCLEOTIDE SEQUENCE [LARGE SCALE GENOMIC DNA]</scope>
    <source>
        <strain evidence="1 2">DSM 26407</strain>
    </source>
</reference>
<sequence length="70" mass="7937">MAARAESTRATARIEAVRNHLSRRTGVHISRIEVRQGHWWAEAPGLGWFKTSQLYRRDWGALPGAKENPA</sequence>
<evidence type="ECO:0000313" key="2">
    <source>
        <dbReference type="Proteomes" id="UP000252707"/>
    </source>
</evidence>
<dbReference type="AlphaFoldDB" id="A0A369CEV4"/>
<evidence type="ECO:0000313" key="1">
    <source>
        <dbReference type="EMBL" id="RCX32101.1"/>
    </source>
</evidence>
<dbReference type="RefSeq" id="WP_114278918.1">
    <property type="nucleotide sequence ID" value="NZ_QPJY01000002.1"/>
</dbReference>
<dbReference type="Proteomes" id="UP000252707">
    <property type="component" value="Unassembled WGS sequence"/>
</dbReference>
<proteinExistence type="predicted"/>
<dbReference type="EMBL" id="QPJY01000002">
    <property type="protein sequence ID" value="RCX32101.1"/>
    <property type="molecule type" value="Genomic_DNA"/>
</dbReference>
<keyword evidence="2" id="KW-1185">Reference proteome</keyword>
<comment type="caution">
    <text evidence="1">The sequence shown here is derived from an EMBL/GenBank/DDBJ whole genome shotgun (WGS) entry which is preliminary data.</text>
</comment>
<name>A0A369CEV4_9GAMM</name>
<organism evidence="1 2">
    <name type="scientific">Thioalbus denitrificans</name>
    <dbReference type="NCBI Taxonomy" id="547122"/>
    <lineage>
        <taxon>Bacteria</taxon>
        <taxon>Pseudomonadati</taxon>
        <taxon>Pseudomonadota</taxon>
        <taxon>Gammaproteobacteria</taxon>
        <taxon>Chromatiales</taxon>
        <taxon>Ectothiorhodospiraceae</taxon>
        <taxon>Thioalbus</taxon>
    </lineage>
</organism>
<protein>
    <submittedName>
        <fullName evidence="1">Uncharacterized protein</fullName>
    </submittedName>
</protein>
<accession>A0A369CEV4</accession>
<gene>
    <name evidence="1" type="ORF">DFQ59_102454</name>
</gene>